<evidence type="ECO:0000313" key="2">
    <source>
        <dbReference type="Proteomes" id="UP000242146"/>
    </source>
</evidence>
<evidence type="ECO:0000313" key="1">
    <source>
        <dbReference type="EMBL" id="ORX47186.1"/>
    </source>
</evidence>
<dbReference type="EMBL" id="MCGT01000034">
    <property type="protein sequence ID" value="ORX47186.1"/>
    <property type="molecule type" value="Genomic_DNA"/>
</dbReference>
<organism evidence="1 2">
    <name type="scientific">Hesseltinella vesiculosa</name>
    <dbReference type="NCBI Taxonomy" id="101127"/>
    <lineage>
        <taxon>Eukaryota</taxon>
        <taxon>Fungi</taxon>
        <taxon>Fungi incertae sedis</taxon>
        <taxon>Mucoromycota</taxon>
        <taxon>Mucoromycotina</taxon>
        <taxon>Mucoromycetes</taxon>
        <taxon>Mucorales</taxon>
        <taxon>Cunninghamellaceae</taxon>
        <taxon>Hesseltinella</taxon>
    </lineage>
</organism>
<accession>A0A1X2G7R5</accession>
<proteinExistence type="predicted"/>
<protein>
    <submittedName>
        <fullName evidence="1">Uncharacterized protein</fullName>
    </submittedName>
</protein>
<comment type="caution">
    <text evidence="1">The sequence shown here is derived from an EMBL/GenBank/DDBJ whole genome shotgun (WGS) entry which is preliminary data.</text>
</comment>
<reference evidence="1 2" key="1">
    <citation type="submission" date="2016-07" db="EMBL/GenBank/DDBJ databases">
        <title>Pervasive Adenine N6-methylation of Active Genes in Fungi.</title>
        <authorList>
            <consortium name="DOE Joint Genome Institute"/>
            <person name="Mondo S.J."/>
            <person name="Dannebaum R.O."/>
            <person name="Kuo R.C."/>
            <person name="Labutti K."/>
            <person name="Haridas S."/>
            <person name="Kuo A."/>
            <person name="Salamov A."/>
            <person name="Ahrendt S.R."/>
            <person name="Lipzen A."/>
            <person name="Sullivan W."/>
            <person name="Andreopoulos W.B."/>
            <person name="Clum A."/>
            <person name="Lindquist E."/>
            <person name="Daum C."/>
            <person name="Ramamoorthy G.K."/>
            <person name="Gryganskyi A."/>
            <person name="Culley D."/>
            <person name="Magnuson J.K."/>
            <person name="James T.Y."/>
            <person name="O'Malley M.A."/>
            <person name="Stajich J.E."/>
            <person name="Spatafora J.W."/>
            <person name="Visel A."/>
            <person name="Grigoriev I.V."/>
        </authorList>
    </citation>
    <scope>NUCLEOTIDE SEQUENCE [LARGE SCALE GENOMIC DNA]</scope>
    <source>
        <strain evidence="1 2">NRRL 3301</strain>
    </source>
</reference>
<gene>
    <name evidence="1" type="ORF">DM01DRAFT_1396442</name>
</gene>
<sequence>MAWNDDTSAAIKDCFVKTGIFEASSDGATVRSLEREEMASTESMTQSTDATIARFRNAGLPKGIMDDIASASKIDHDSLAFPVPWDTGKDVTVNDLMFLFNLENDNADGISHGFDMDTEKKQLEEVVGTDGEPTTTSIKDLHHFAMLVNNTMNAIPFNTETEMELSIILGKVASELESTIRSRSKQKKVSDFFHPSEPK</sequence>
<name>A0A1X2G7R5_9FUNG</name>
<dbReference type="AlphaFoldDB" id="A0A1X2G7R5"/>
<dbReference type="Proteomes" id="UP000242146">
    <property type="component" value="Unassembled WGS sequence"/>
</dbReference>
<keyword evidence="2" id="KW-1185">Reference proteome</keyword>